<feature type="domain" description="SSD" evidence="13">
    <location>
        <begin position="507"/>
        <end position="650"/>
    </location>
</feature>
<evidence type="ECO:0000256" key="11">
    <source>
        <dbReference type="ARBA" id="ARBA00034049"/>
    </source>
</evidence>
<dbReference type="Pfam" id="PF12349">
    <property type="entry name" value="Sterol-sensing"/>
    <property type="match status" value="2"/>
</dbReference>
<reference evidence="15" key="1">
    <citation type="submission" date="2016-11" db="UniProtKB">
        <authorList>
            <consortium name="WormBaseParasite"/>
        </authorList>
    </citation>
    <scope>IDENTIFICATION</scope>
</reference>
<evidence type="ECO:0000256" key="2">
    <source>
        <dbReference type="ARBA" id="ARBA00005585"/>
    </source>
</evidence>
<dbReference type="InterPro" id="IPR000731">
    <property type="entry name" value="SSD"/>
</dbReference>
<keyword evidence="6 12" id="KW-1133">Transmembrane helix</keyword>
<dbReference type="GO" id="GO:0005886">
    <property type="term" value="C:plasma membrane"/>
    <property type="evidence" value="ECO:0007669"/>
    <property type="project" value="TreeGrafter"/>
</dbReference>
<dbReference type="AlphaFoldDB" id="A0A1I8BCM5"/>
<keyword evidence="3" id="KW-0813">Transport</keyword>
<dbReference type="PANTHER" id="PTHR45727:SF2">
    <property type="entry name" value="NPC INTRACELLULAR CHOLESTEROL TRANSPORTER 1"/>
    <property type="match status" value="1"/>
</dbReference>
<dbReference type="InterPro" id="IPR053958">
    <property type="entry name" value="HMGCR/SNAP/NPC1-like_SSD"/>
</dbReference>
<dbReference type="GO" id="GO:0030299">
    <property type="term" value="P:intestinal cholesterol absorption"/>
    <property type="evidence" value="ECO:0007669"/>
    <property type="project" value="TreeGrafter"/>
</dbReference>
<organism evidence="14 15">
    <name type="scientific">Meloidogyne hapla</name>
    <name type="common">Root-knot nematode worm</name>
    <dbReference type="NCBI Taxonomy" id="6305"/>
    <lineage>
        <taxon>Eukaryota</taxon>
        <taxon>Metazoa</taxon>
        <taxon>Ecdysozoa</taxon>
        <taxon>Nematoda</taxon>
        <taxon>Chromadorea</taxon>
        <taxon>Rhabditida</taxon>
        <taxon>Tylenchina</taxon>
        <taxon>Tylenchomorpha</taxon>
        <taxon>Tylenchoidea</taxon>
        <taxon>Meloidogynidae</taxon>
        <taxon>Meloidogyninae</taxon>
        <taxon>Meloidogyne</taxon>
    </lineage>
</organism>
<comment type="similarity">
    <text evidence="2">Belongs to the patched family.</text>
</comment>
<evidence type="ECO:0000313" key="14">
    <source>
        <dbReference type="Proteomes" id="UP000095281"/>
    </source>
</evidence>
<dbReference type="PANTHER" id="PTHR45727">
    <property type="entry name" value="NPC INTRACELLULAR CHOLESTEROL TRANSPORTER 1"/>
    <property type="match status" value="1"/>
</dbReference>
<evidence type="ECO:0000256" key="6">
    <source>
        <dbReference type="ARBA" id="ARBA00022989"/>
    </source>
</evidence>
<accession>A0A1I8BCM5</accession>
<name>A0A1I8BCM5_MELHA</name>
<dbReference type="InterPro" id="IPR053956">
    <property type="entry name" value="NPC1_MLD"/>
</dbReference>
<keyword evidence="4 12" id="KW-0812">Transmembrane</keyword>
<dbReference type="PROSITE" id="PS50156">
    <property type="entry name" value="SSD"/>
    <property type="match status" value="1"/>
</dbReference>
<feature type="transmembrane region" description="Helical" evidence="12">
    <location>
        <begin position="583"/>
        <end position="601"/>
    </location>
</feature>
<evidence type="ECO:0000256" key="8">
    <source>
        <dbReference type="ARBA" id="ARBA00023136"/>
    </source>
</evidence>
<keyword evidence="9" id="KW-1015">Disulfide bond</keyword>
<dbReference type="Pfam" id="PF22314">
    <property type="entry name" value="NPC1_MLD"/>
    <property type="match status" value="1"/>
</dbReference>
<feature type="transmembrane region" description="Helical" evidence="12">
    <location>
        <begin position="247"/>
        <end position="267"/>
    </location>
</feature>
<evidence type="ECO:0000256" key="1">
    <source>
        <dbReference type="ARBA" id="ARBA00004141"/>
    </source>
</evidence>
<keyword evidence="10" id="KW-0325">Glycoprotein</keyword>
<evidence type="ECO:0000256" key="5">
    <source>
        <dbReference type="ARBA" id="ARBA00022729"/>
    </source>
</evidence>
<evidence type="ECO:0000256" key="7">
    <source>
        <dbReference type="ARBA" id="ARBA00023055"/>
    </source>
</evidence>
<dbReference type="GO" id="GO:0015485">
    <property type="term" value="F:cholesterol binding"/>
    <property type="evidence" value="ECO:0007669"/>
    <property type="project" value="TreeGrafter"/>
</dbReference>
<comment type="catalytic activity">
    <reaction evidence="11">
        <text>cholesterol(in) = cholesterol(out)</text>
        <dbReference type="Rhea" id="RHEA:39747"/>
        <dbReference type="ChEBI" id="CHEBI:16113"/>
    </reaction>
</comment>
<feature type="transmembrane region" description="Helical" evidence="12">
    <location>
        <begin position="699"/>
        <end position="719"/>
    </location>
</feature>
<feature type="transmembrane region" description="Helical" evidence="12">
    <location>
        <begin position="508"/>
        <end position="526"/>
    </location>
</feature>
<dbReference type="Proteomes" id="UP000095281">
    <property type="component" value="Unplaced"/>
</dbReference>
<evidence type="ECO:0000256" key="9">
    <source>
        <dbReference type="ARBA" id="ARBA00023157"/>
    </source>
</evidence>
<dbReference type="SUPFAM" id="SSF82866">
    <property type="entry name" value="Multidrug efflux transporter AcrB transmembrane domain"/>
    <property type="match status" value="1"/>
</dbReference>
<evidence type="ECO:0000259" key="13">
    <source>
        <dbReference type="PROSITE" id="PS50156"/>
    </source>
</evidence>
<dbReference type="OMA" id="NIFIMVH"/>
<keyword evidence="7" id="KW-0445">Lipid transport</keyword>
<keyword evidence="8 12" id="KW-0472">Membrane</keyword>
<dbReference type="InterPro" id="IPR032190">
    <property type="entry name" value="NPC1_N"/>
</dbReference>
<comment type="subcellular location">
    <subcellularLocation>
        <location evidence="1">Membrane</location>
        <topology evidence="1">Multi-pass membrane protein</topology>
    </subcellularLocation>
</comment>
<dbReference type="WBParaSite" id="MhA1_Contig1946.frz3.fgene1">
    <property type="protein sequence ID" value="MhA1_Contig1946.frz3.fgene1"/>
    <property type="gene ID" value="MhA1_Contig1946.frz3.fgene1"/>
</dbReference>
<dbReference type="GO" id="GO:0042632">
    <property type="term" value="P:cholesterol homeostasis"/>
    <property type="evidence" value="ECO:0007669"/>
    <property type="project" value="TreeGrafter"/>
</dbReference>
<evidence type="ECO:0000256" key="3">
    <source>
        <dbReference type="ARBA" id="ARBA00022448"/>
    </source>
</evidence>
<keyword evidence="14" id="KW-1185">Reference proteome</keyword>
<feature type="transmembrane region" description="Helical" evidence="12">
    <location>
        <begin position="546"/>
        <end position="571"/>
    </location>
</feature>
<keyword evidence="5" id="KW-0732">Signal</keyword>
<proteinExistence type="inferred from homology"/>
<evidence type="ECO:0000256" key="12">
    <source>
        <dbReference type="SAM" id="Phobius"/>
    </source>
</evidence>
<evidence type="ECO:0000256" key="10">
    <source>
        <dbReference type="ARBA" id="ARBA00023180"/>
    </source>
</evidence>
<dbReference type="Pfam" id="PF16414">
    <property type="entry name" value="NPC1_N"/>
    <property type="match status" value="1"/>
</dbReference>
<evidence type="ECO:0000256" key="4">
    <source>
        <dbReference type="ARBA" id="ARBA00022692"/>
    </source>
</evidence>
<feature type="transmembrane region" description="Helical" evidence="12">
    <location>
        <begin position="621"/>
        <end position="650"/>
    </location>
</feature>
<evidence type="ECO:0000313" key="15">
    <source>
        <dbReference type="WBParaSite" id="MhA1_Contig1946.frz3.fgene1"/>
    </source>
</evidence>
<dbReference type="GO" id="GO:0015918">
    <property type="term" value="P:sterol transport"/>
    <property type="evidence" value="ECO:0007669"/>
    <property type="project" value="TreeGrafter"/>
</dbReference>
<protein>
    <submittedName>
        <fullName evidence="15">SSD domain-containing protein</fullName>
    </submittedName>
</protein>
<sequence>MEILQHAFEILRDKMSIPRMLLQRCPSCYSNFANFFCQFTCSPMQANFVRITEMLNNSNAIYDHEAYISKVEYYVSSDYAQQLFDSCKNVRTTTGDFVLSILCGTSIDNCTPERLFKYIGTYNKAINIPFTIDVIIADNQILSTNPYQKQRLIKPMNTTTFKCNQSSDLSDSPCSCVDCLSACTSSAPFPYLFQILRMYTSEDVDDSAVDVVPHSIKEAAKFSRVQLEDRIINWCSKYGNFVGRHPLLIFLFGLIPSLIASSGIAMIRLTTDPVELWSSPGSDAREQREFFDNSFSPFYRTEQIIIVPTDQSFWEREDTANFLKTVHIGPVFRKDFLKASFNLYKQILQLNVTLDNENNELENKTLTLSDICFKPQWPQNPHCVVMSVFNYFQMDHLFDCMENPYQMSSKLQLSCLGQFGGPVQPYVVLGDFETPGRYETAKGLVITLLVNNYKKNDKSFYNKHSLSLAWEHKFIELLKTYKSDVFNVTFIAERSLEDEIARQSKSDALTVFLSYMFMFIYVAFALGHYSGFGRELCLPFVHSKFILGIFGIIGCILSVSSSIGLFAFFRMSASLIILEVEPFLVLAVGVDNIFIFVHSYQRLANNINQPLPERALSSMPAVQMFSLYAAVAILLNFLLQITFFLAVFVWDIKRQESYRLECCCCLKLNNSNSETCQPTESRVEHLMRKFYAPTLLNKYIRIFIVVFFALWLVSSSAIMNRIKAGLDQKMAVPEGSYVLAHFINMEKYLAVGPPIYFVLRGEYDYHDYILRNQVCSSSGCSANSLGAQLARAAKFPERSYIAHPAMNWVDDYLDRLRPIGLCCRQFNSNETFCSSTINNTNICHHCTVSSLQGQPYPNRIYEFLPNFLEENPSSN</sequence>